<dbReference type="OrthoDB" id="10017160at2759"/>
<dbReference type="Proteomes" id="UP000792457">
    <property type="component" value="Unassembled WGS sequence"/>
</dbReference>
<dbReference type="PANTHER" id="PTHR46060">
    <property type="entry name" value="MARINER MOS1 TRANSPOSASE-LIKE PROTEIN"/>
    <property type="match status" value="1"/>
</dbReference>
<name>A0A8K0KGL6_LADFU</name>
<gene>
    <name evidence="2" type="ORF">J437_LFUL010964</name>
</gene>
<feature type="compositionally biased region" description="Basic and acidic residues" evidence="1">
    <location>
        <begin position="7"/>
        <end position="16"/>
    </location>
</feature>
<organism evidence="2 3">
    <name type="scientific">Ladona fulva</name>
    <name type="common">Scarce chaser dragonfly</name>
    <name type="synonym">Libellula fulva</name>
    <dbReference type="NCBI Taxonomy" id="123851"/>
    <lineage>
        <taxon>Eukaryota</taxon>
        <taxon>Metazoa</taxon>
        <taxon>Ecdysozoa</taxon>
        <taxon>Arthropoda</taxon>
        <taxon>Hexapoda</taxon>
        <taxon>Insecta</taxon>
        <taxon>Pterygota</taxon>
        <taxon>Palaeoptera</taxon>
        <taxon>Odonata</taxon>
        <taxon>Epiprocta</taxon>
        <taxon>Anisoptera</taxon>
        <taxon>Libelluloidea</taxon>
        <taxon>Libellulidae</taxon>
        <taxon>Ladona</taxon>
    </lineage>
</organism>
<evidence type="ECO:0000256" key="1">
    <source>
        <dbReference type="SAM" id="MobiDB-lite"/>
    </source>
</evidence>
<protein>
    <submittedName>
        <fullName evidence="2">Uncharacterized protein</fullName>
    </submittedName>
</protein>
<keyword evidence="3" id="KW-1185">Reference proteome</keyword>
<dbReference type="PANTHER" id="PTHR46060:SF1">
    <property type="entry name" value="MARINER MOS1 TRANSPOSASE-LIKE PROTEIN"/>
    <property type="match status" value="1"/>
</dbReference>
<dbReference type="EMBL" id="KZ308780">
    <property type="protein sequence ID" value="KAG8234117.1"/>
    <property type="molecule type" value="Genomic_DNA"/>
</dbReference>
<comment type="caution">
    <text evidence="2">The sequence shown here is derived from an EMBL/GenBank/DDBJ whole genome shotgun (WGS) entry which is preliminary data.</text>
</comment>
<feature type="compositionally biased region" description="Polar residues" evidence="1">
    <location>
        <begin position="21"/>
        <end position="36"/>
    </location>
</feature>
<dbReference type="AlphaFoldDB" id="A0A8K0KGL6"/>
<evidence type="ECO:0000313" key="3">
    <source>
        <dbReference type="Proteomes" id="UP000792457"/>
    </source>
</evidence>
<dbReference type="SUPFAM" id="SSF50630">
    <property type="entry name" value="Acid proteases"/>
    <property type="match status" value="1"/>
</dbReference>
<feature type="region of interest" description="Disordered" evidence="1">
    <location>
        <begin position="1"/>
        <end position="43"/>
    </location>
</feature>
<dbReference type="Gene3D" id="3.30.420.10">
    <property type="entry name" value="Ribonuclease H-like superfamily/Ribonuclease H"/>
    <property type="match status" value="1"/>
</dbReference>
<evidence type="ECO:0000313" key="2">
    <source>
        <dbReference type="EMBL" id="KAG8234117.1"/>
    </source>
</evidence>
<dbReference type="InterPro" id="IPR036397">
    <property type="entry name" value="RNaseH_sf"/>
</dbReference>
<proteinExistence type="predicted"/>
<dbReference type="InterPro" id="IPR052709">
    <property type="entry name" value="Transposase-MT_Hybrid"/>
</dbReference>
<dbReference type="GO" id="GO:0003676">
    <property type="term" value="F:nucleic acid binding"/>
    <property type="evidence" value="ECO:0007669"/>
    <property type="project" value="InterPro"/>
</dbReference>
<sequence length="194" mass="21607">MGNSESASHHVMHEPSHPASRWTSEAFQHPASSNPDPASPHVLAESSDLPINSLFQTRASNPCPLYPSPHPPALYISLFIEGYPFEMEIDSGAGLSLIGCKLYKKHLSHIPLQPPSIRSAIKGTWWLQHDNAPSHTAFLVRDYLTQINVTVIPQPPNSPDVAPPDFFLFPYLKRALKGRHLESIDNIRERTHEG</sequence>
<reference evidence="2" key="2">
    <citation type="submission" date="2017-10" db="EMBL/GenBank/DDBJ databases">
        <title>Ladona fulva Genome sequencing and assembly.</title>
        <authorList>
            <person name="Murali S."/>
            <person name="Richards S."/>
            <person name="Bandaranaike D."/>
            <person name="Bellair M."/>
            <person name="Blankenburg K."/>
            <person name="Chao H."/>
            <person name="Dinh H."/>
            <person name="Doddapaneni H."/>
            <person name="Dugan-Rocha S."/>
            <person name="Elkadiri S."/>
            <person name="Gnanaolivu R."/>
            <person name="Hernandez B."/>
            <person name="Skinner E."/>
            <person name="Javaid M."/>
            <person name="Lee S."/>
            <person name="Li M."/>
            <person name="Ming W."/>
            <person name="Munidasa M."/>
            <person name="Muniz J."/>
            <person name="Nguyen L."/>
            <person name="Hughes D."/>
            <person name="Osuji N."/>
            <person name="Pu L.-L."/>
            <person name="Puazo M."/>
            <person name="Qu C."/>
            <person name="Quiroz J."/>
            <person name="Raj R."/>
            <person name="Weissenberger G."/>
            <person name="Xin Y."/>
            <person name="Zou X."/>
            <person name="Han Y."/>
            <person name="Worley K."/>
            <person name="Muzny D."/>
            <person name="Gibbs R."/>
        </authorList>
    </citation>
    <scope>NUCLEOTIDE SEQUENCE</scope>
    <source>
        <strain evidence="2">Sampled in the wild</strain>
    </source>
</reference>
<dbReference type="InterPro" id="IPR021109">
    <property type="entry name" value="Peptidase_aspartic_dom_sf"/>
</dbReference>
<accession>A0A8K0KGL6</accession>
<reference evidence="2" key="1">
    <citation type="submission" date="2013-04" db="EMBL/GenBank/DDBJ databases">
        <authorList>
            <person name="Qu J."/>
            <person name="Murali S.C."/>
            <person name="Bandaranaike D."/>
            <person name="Bellair M."/>
            <person name="Blankenburg K."/>
            <person name="Chao H."/>
            <person name="Dinh H."/>
            <person name="Doddapaneni H."/>
            <person name="Downs B."/>
            <person name="Dugan-Rocha S."/>
            <person name="Elkadiri S."/>
            <person name="Gnanaolivu R.D."/>
            <person name="Hernandez B."/>
            <person name="Javaid M."/>
            <person name="Jayaseelan J.C."/>
            <person name="Lee S."/>
            <person name="Li M."/>
            <person name="Ming W."/>
            <person name="Munidasa M."/>
            <person name="Muniz J."/>
            <person name="Nguyen L."/>
            <person name="Ongeri F."/>
            <person name="Osuji N."/>
            <person name="Pu L.-L."/>
            <person name="Puazo M."/>
            <person name="Qu C."/>
            <person name="Quiroz J."/>
            <person name="Raj R."/>
            <person name="Weissenberger G."/>
            <person name="Xin Y."/>
            <person name="Zou X."/>
            <person name="Han Y."/>
            <person name="Richards S."/>
            <person name="Worley K."/>
            <person name="Muzny D."/>
            <person name="Gibbs R."/>
        </authorList>
    </citation>
    <scope>NUCLEOTIDE SEQUENCE</scope>
    <source>
        <strain evidence="2">Sampled in the wild</strain>
    </source>
</reference>